<organism evidence="8 9">
    <name type="scientific">Taxus chinensis</name>
    <name type="common">Chinese yew</name>
    <name type="synonym">Taxus wallichiana var. chinensis</name>
    <dbReference type="NCBI Taxonomy" id="29808"/>
    <lineage>
        <taxon>Eukaryota</taxon>
        <taxon>Viridiplantae</taxon>
        <taxon>Streptophyta</taxon>
        <taxon>Embryophyta</taxon>
        <taxon>Tracheophyta</taxon>
        <taxon>Spermatophyta</taxon>
        <taxon>Pinopsida</taxon>
        <taxon>Pinidae</taxon>
        <taxon>Conifers II</taxon>
        <taxon>Cupressales</taxon>
        <taxon>Taxaceae</taxon>
        <taxon>Taxus</taxon>
    </lineage>
</organism>
<dbReference type="GO" id="GO:0022857">
    <property type="term" value="F:transmembrane transporter activity"/>
    <property type="evidence" value="ECO:0007669"/>
    <property type="project" value="InterPro"/>
</dbReference>
<accession>A0AA38G1K6</accession>
<dbReference type="PANTHER" id="PTHR31218">
    <property type="entry name" value="WAT1-RELATED PROTEIN"/>
    <property type="match status" value="1"/>
</dbReference>
<feature type="transmembrane region" description="Helical" evidence="6">
    <location>
        <begin position="26"/>
        <end position="47"/>
    </location>
</feature>
<gene>
    <name evidence="8" type="ORF">KI387_022832</name>
</gene>
<dbReference type="Pfam" id="PF00892">
    <property type="entry name" value="EamA"/>
    <property type="match status" value="1"/>
</dbReference>
<evidence type="ECO:0000256" key="4">
    <source>
        <dbReference type="ARBA" id="ARBA00022989"/>
    </source>
</evidence>
<feature type="transmembrane region" description="Helical" evidence="6">
    <location>
        <begin position="120"/>
        <end position="140"/>
    </location>
</feature>
<name>A0AA38G1K6_TAXCH</name>
<dbReference type="InterPro" id="IPR000620">
    <property type="entry name" value="EamA_dom"/>
</dbReference>
<dbReference type="InterPro" id="IPR037185">
    <property type="entry name" value="EmrE-like"/>
</dbReference>
<keyword evidence="5 6" id="KW-0472">Membrane</keyword>
<reference evidence="8 9" key="1">
    <citation type="journal article" date="2021" name="Nat. Plants">
        <title>The Taxus genome provides insights into paclitaxel biosynthesis.</title>
        <authorList>
            <person name="Xiong X."/>
            <person name="Gou J."/>
            <person name="Liao Q."/>
            <person name="Li Y."/>
            <person name="Zhou Q."/>
            <person name="Bi G."/>
            <person name="Li C."/>
            <person name="Du R."/>
            <person name="Wang X."/>
            <person name="Sun T."/>
            <person name="Guo L."/>
            <person name="Liang H."/>
            <person name="Lu P."/>
            <person name="Wu Y."/>
            <person name="Zhang Z."/>
            <person name="Ro D.K."/>
            <person name="Shang Y."/>
            <person name="Huang S."/>
            <person name="Yan J."/>
        </authorList>
    </citation>
    <scope>NUCLEOTIDE SEQUENCE [LARGE SCALE GENOMIC DNA]</scope>
    <source>
        <strain evidence="8">Ta-2019</strain>
    </source>
</reference>
<comment type="caution">
    <text evidence="8">The sequence shown here is derived from an EMBL/GenBank/DDBJ whole genome shotgun (WGS) entry which is preliminary data.</text>
</comment>
<evidence type="ECO:0000259" key="7">
    <source>
        <dbReference type="Pfam" id="PF00892"/>
    </source>
</evidence>
<feature type="domain" description="EamA" evidence="7">
    <location>
        <begin position="10"/>
        <end position="138"/>
    </location>
</feature>
<evidence type="ECO:0000256" key="1">
    <source>
        <dbReference type="ARBA" id="ARBA00004141"/>
    </source>
</evidence>
<dbReference type="InterPro" id="IPR030184">
    <property type="entry name" value="WAT1-related"/>
</dbReference>
<dbReference type="OMA" id="THIMSIC"/>
<dbReference type="GO" id="GO:0016020">
    <property type="term" value="C:membrane"/>
    <property type="evidence" value="ECO:0007669"/>
    <property type="project" value="UniProtKB-SubCell"/>
</dbReference>
<evidence type="ECO:0000256" key="3">
    <source>
        <dbReference type="ARBA" id="ARBA00022692"/>
    </source>
</evidence>
<dbReference type="Proteomes" id="UP000824469">
    <property type="component" value="Unassembled WGS sequence"/>
</dbReference>
<feature type="transmembrane region" description="Helical" evidence="6">
    <location>
        <begin position="59"/>
        <end position="82"/>
    </location>
</feature>
<comment type="subcellular location">
    <subcellularLocation>
        <location evidence="1 6">Membrane</location>
        <topology evidence="1 6">Multi-pass membrane protein</topology>
    </subcellularLocation>
</comment>
<keyword evidence="3 6" id="KW-0812">Transmembrane</keyword>
<comment type="similarity">
    <text evidence="2 6">Belongs to the drug/metabolite transporter (DMT) superfamily. Plant drug/metabolite exporter (P-DME) (TC 2.A.7.4) family.</text>
</comment>
<dbReference type="EMBL" id="JAHRHJ020000005">
    <property type="protein sequence ID" value="KAH9314205.1"/>
    <property type="molecule type" value="Genomic_DNA"/>
</dbReference>
<dbReference type="AlphaFoldDB" id="A0AA38G1K6"/>
<feature type="transmembrane region" description="Helical" evidence="6">
    <location>
        <begin position="88"/>
        <end position="108"/>
    </location>
</feature>
<dbReference type="SUPFAM" id="SSF103481">
    <property type="entry name" value="Multidrug resistance efflux transporter EmrE"/>
    <property type="match status" value="1"/>
</dbReference>
<feature type="transmembrane region" description="Helical" evidence="6">
    <location>
        <begin position="171"/>
        <end position="191"/>
    </location>
</feature>
<evidence type="ECO:0000256" key="5">
    <source>
        <dbReference type="ARBA" id="ARBA00023136"/>
    </source>
</evidence>
<protein>
    <recommendedName>
        <fullName evidence="6">WAT1-related protein</fullName>
    </recommendedName>
</protein>
<evidence type="ECO:0000256" key="6">
    <source>
        <dbReference type="RuleBase" id="RU363077"/>
    </source>
</evidence>
<evidence type="ECO:0000256" key="2">
    <source>
        <dbReference type="ARBA" id="ARBA00007635"/>
    </source>
</evidence>
<keyword evidence="9" id="KW-1185">Reference proteome</keyword>
<proteinExistence type="inferred from homology"/>
<keyword evidence="4 6" id="KW-1133">Transmembrane helix</keyword>
<sequence>MILVECGGVGLTTLAKAAFSAGLNHFVFVVYSNALVAILFFPLAFFMDRDKRPPLTWSMLARFFVLGFLRISVGQNCVTIGLQYTSVVLAATIRNLVPAITFILAIIFRLEKVQIRSSSSYAKVLGTLISVGGAMVVTLYKGPVITKFWSTMKNLEETDNIVENEIPVKDWIMGSLLFSGSCVTLSLWTIMQ</sequence>
<evidence type="ECO:0000313" key="9">
    <source>
        <dbReference type="Proteomes" id="UP000824469"/>
    </source>
</evidence>
<feature type="non-terminal residue" evidence="8">
    <location>
        <position position="192"/>
    </location>
</feature>
<evidence type="ECO:0000313" key="8">
    <source>
        <dbReference type="EMBL" id="KAH9314205.1"/>
    </source>
</evidence>